<evidence type="ECO:0000313" key="1">
    <source>
        <dbReference type="EMBL" id="KAF2263128.1"/>
    </source>
</evidence>
<dbReference type="OrthoDB" id="4425169at2759"/>
<reference evidence="2" key="1">
    <citation type="journal article" date="2020" name="Stud. Mycol.">
        <title>101 Dothideomycetes genomes: A test case for predicting lifestyles and emergence of pathogens.</title>
        <authorList>
            <person name="Haridas S."/>
            <person name="Albert R."/>
            <person name="Binder M."/>
            <person name="Bloem J."/>
            <person name="LaButti K."/>
            <person name="Salamov A."/>
            <person name="Andreopoulos B."/>
            <person name="Baker S."/>
            <person name="Barry K."/>
            <person name="Bills G."/>
            <person name="Bluhm B."/>
            <person name="Cannon C."/>
            <person name="Castanera R."/>
            <person name="Culley D."/>
            <person name="Daum C."/>
            <person name="Ezra D."/>
            <person name="Gonzalez J."/>
            <person name="Henrissat B."/>
            <person name="Kuo A."/>
            <person name="Liang C."/>
            <person name="Lipzen A."/>
            <person name="Lutzoni F."/>
            <person name="Magnuson J."/>
            <person name="Mondo S."/>
            <person name="Nolan M."/>
            <person name="Ohm R."/>
            <person name="Pangilinan J."/>
            <person name="Park H.-J."/>
            <person name="Ramirez L."/>
            <person name="Alfaro M."/>
            <person name="Sun H."/>
            <person name="Tritt A."/>
            <person name="Yoshinaga Y."/>
            <person name="Zwiers L.-H."/>
            <person name="Turgeon B."/>
            <person name="Goodwin S."/>
            <person name="Spatafora J."/>
            <person name="Crous P."/>
            <person name="Grigoriev I."/>
        </authorList>
    </citation>
    <scope>NUCLEOTIDE SEQUENCE [LARGE SCALE GENOMIC DNA]</scope>
    <source>
        <strain evidence="2">CBS 304.66</strain>
    </source>
</reference>
<dbReference type="AlphaFoldDB" id="A0A9P4N306"/>
<sequence length="216" mass="24190">MNTPFQMPVTEIILPIFKSEATKEAFAATLKAEKLFEGIPGLLFHRVGYVQRLNGQDVSESHRAVLALEWDDEQSFYAFFPSSPIVGELRAQMGPYLAAPAIPKLFKPSQGSLRVNTLIDGRVAQIIIGKSMTMKEEVESSWDRLVQAVRNENREVPAWNGWGIDEDEETWTGILGWGHLQDYEAAVQKTGILEAVKTFTSVEGGKSLEDFVVKFR</sequence>
<protein>
    <recommendedName>
        <fullName evidence="3">ABM domain-containing protein</fullName>
    </recommendedName>
</protein>
<dbReference type="InterPro" id="IPR011008">
    <property type="entry name" value="Dimeric_a/b-barrel"/>
</dbReference>
<dbReference type="SUPFAM" id="SSF54909">
    <property type="entry name" value="Dimeric alpha+beta barrel"/>
    <property type="match status" value="1"/>
</dbReference>
<dbReference type="Gene3D" id="3.30.70.100">
    <property type="match status" value="1"/>
</dbReference>
<proteinExistence type="predicted"/>
<dbReference type="Proteomes" id="UP000800093">
    <property type="component" value="Unassembled WGS sequence"/>
</dbReference>
<keyword evidence="2" id="KW-1185">Reference proteome</keyword>
<organism evidence="1 2">
    <name type="scientific">Lojkania enalia</name>
    <dbReference type="NCBI Taxonomy" id="147567"/>
    <lineage>
        <taxon>Eukaryota</taxon>
        <taxon>Fungi</taxon>
        <taxon>Dikarya</taxon>
        <taxon>Ascomycota</taxon>
        <taxon>Pezizomycotina</taxon>
        <taxon>Dothideomycetes</taxon>
        <taxon>Pleosporomycetidae</taxon>
        <taxon>Pleosporales</taxon>
        <taxon>Pleosporales incertae sedis</taxon>
        <taxon>Lojkania</taxon>
    </lineage>
</organism>
<dbReference type="EMBL" id="ML986631">
    <property type="protein sequence ID" value="KAF2263128.1"/>
    <property type="molecule type" value="Genomic_DNA"/>
</dbReference>
<evidence type="ECO:0000313" key="2">
    <source>
        <dbReference type="Proteomes" id="UP000800093"/>
    </source>
</evidence>
<comment type="caution">
    <text evidence="1">The sequence shown here is derived from an EMBL/GenBank/DDBJ whole genome shotgun (WGS) entry which is preliminary data.</text>
</comment>
<gene>
    <name evidence="1" type="ORF">CC78DRAFT_617962</name>
</gene>
<accession>A0A9P4N306</accession>
<evidence type="ECO:0008006" key="3">
    <source>
        <dbReference type="Google" id="ProtNLM"/>
    </source>
</evidence>
<name>A0A9P4N306_9PLEO</name>